<keyword evidence="1" id="KW-0812">Transmembrane</keyword>
<sequence length="134" mass="14754">MVGWSIAIVFIAVLGIGGTIGWSKVSREHIEAKSLPLDGVDFNKLSDGTYIGEYEGGMYKWRTNKVQVTVASGKVTDIKLISSKELSENNTYHIDLYNRVLEEQTLKVDTISGATLTSKAYLQGIENALKQAQK</sequence>
<feature type="domain" description="FMN-binding" evidence="2">
    <location>
        <begin position="59"/>
        <end position="132"/>
    </location>
</feature>
<dbReference type="OrthoDB" id="307864at2"/>
<dbReference type="Proteomes" id="UP000255036">
    <property type="component" value="Unassembled WGS sequence"/>
</dbReference>
<evidence type="ECO:0000256" key="1">
    <source>
        <dbReference type="SAM" id="Phobius"/>
    </source>
</evidence>
<comment type="caution">
    <text evidence="3">The sequence shown here is derived from an EMBL/GenBank/DDBJ whole genome shotgun (WGS) entry which is preliminary data.</text>
</comment>
<evidence type="ECO:0000259" key="2">
    <source>
        <dbReference type="SMART" id="SM00900"/>
    </source>
</evidence>
<dbReference type="GO" id="GO:0016020">
    <property type="term" value="C:membrane"/>
    <property type="evidence" value="ECO:0007669"/>
    <property type="project" value="InterPro"/>
</dbReference>
<dbReference type="InterPro" id="IPR007329">
    <property type="entry name" value="FMN-bd"/>
</dbReference>
<reference evidence="3 4" key="1">
    <citation type="submission" date="2018-07" db="EMBL/GenBank/DDBJ databases">
        <title>Anaerosacharophilus polymeroproducens gen. nov. sp. nov., an anaerobic bacterium isolated from salt field.</title>
        <authorList>
            <person name="Kim W."/>
            <person name="Yang S.-H."/>
            <person name="Oh J."/>
            <person name="Lee J.-H."/>
            <person name="Kwon K.K."/>
        </authorList>
    </citation>
    <scope>NUCLEOTIDE SEQUENCE [LARGE SCALE GENOMIC DNA]</scope>
    <source>
        <strain evidence="3 4">MCWD5</strain>
    </source>
</reference>
<dbReference type="EMBL" id="QRCT01000009">
    <property type="protein sequence ID" value="RDU25032.1"/>
    <property type="molecule type" value="Genomic_DNA"/>
</dbReference>
<proteinExistence type="predicted"/>
<gene>
    <name evidence="3" type="ORF">DWV06_01455</name>
</gene>
<dbReference type="GO" id="GO:0010181">
    <property type="term" value="F:FMN binding"/>
    <property type="evidence" value="ECO:0007669"/>
    <property type="project" value="InterPro"/>
</dbReference>
<feature type="transmembrane region" description="Helical" evidence="1">
    <location>
        <begin position="6"/>
        <end position="25"/>
    </location>
</feature>
<dbReference type="AlphaFoldDB" id="A0A371AZV8"/>
<dbReference type="SMART" id="SM00900">
    <property type="entry name" value="FMN_bind"/>
    <property type="match status" value="1"/>
</dbReference>
<evidence type="ECO:0000313" key="4">
    <source>
        <dbReference type="Proteomes" id="UP000255036"/>
    </source>
</evidence>
<dbReference type="Pfam" id="PF04205">
    <property type="entry name" value="FMN_bind"/>
    <property type="match status" value="1"/>
</dbReference>
<accession>A0A371AZV8</accession>
<organism evidence="3 4">
    <name type="scientific">Anaerosacchariphilus polymeriproducens</name>
    <dbReference type="NCBI Taxonomy" id="1812858"/>
    <lineage>
        <taxon>Bacteria</taxon>
        <taxon>Bacillati</taxon>
        <taxon>Bacillota</taxon>
        <taxon>Clostridia</taxon>
        <taxon>Lachnospirales</taxon>
        <taxon>Lachnospiraceae</taxon>
        <taxon>Anaerosacchariphilus</taxon>
    </lineage>
</organism>
<dbReference type="Gene3D" id="3.90.1010.20">
    <property type="match status" value="1"/>
</dbReference>
<keyword evidence="1" id="KW-0472">Membrane</keyword>
<protein>
    <submittedName>
        <fullName evidence="3">FMN-binding protein</fullName>
    </submittedName>
</protein>
<keyword evidence="1" id="KW-1133">Transmembrane helix</keyword>
<keyword evidence="4" id="KW-1185">Reference proteome</keyword>
<evidence type="ECO:0000313" key="3">
    <source>
        <dbReference type="EMBL" id="RDU25032.1"/>
    </source>
</evidence>
<name>A0A371AZV8_9FIRM</name>